<gene>
    <name evidence="1" type="ORF">FEM21_06880</name>
</gene>
<proteinExistence type="predicted"/>
<evidence type="ECO:0000313" key="1">
    <source>
        <dbReference type="EMBL" id="KDN56136.1"/>
    </source>
</evidence>
<accession>A0A066WQL2</accession>
<evidence type="ECO:0000313" key="2">
    <source>
        <dbReference type="Proteomes" id="UP000027064"/>
    </source>
</evidence>
<organism evidence="1 2">
    <name type="scientific">Flavobacterium seoulense</name>
    <dbReference type="NCBI Taxonomy" id="1492738"/>
    <lineage>
        <taxon>Bacteria</taxon>
        <taxon>Pseudomonadati</taxon>
        <taxon>Bacteroidota</taxon>
        <taxon>Flavobacteriia</taxon>
        <taxon>Flavobacteriales</taxon>
        <taxon>Flavobacteriaceae</taxon>
        <taxon>Flavobacterium</taxon>
    </lineage>
</organism>
<dbReference type="PATRIC" id="fig|1492738.3.peg.682"/>
<sequence>MVLLITKKGLNKKVAGIMTSQKNRIKKEILRSEEKLK</sequence>
<protein>
    <submittedName>
        <fullName evidence="1">Uncharacterized protein</fullName>
    </submittedName>
</protein>
<dbReference type="AlphaFoldDB" id="A0A066WQL2"/>
<dbReference type="Proteomes" id="UP000027064">
    <property type="component" value="Unassembled WGS sequence"/>
</dbReference>
<name>A0A066WQL2_9FLAO</name>
<dbReference type="EMBL" id="JNCA01000006">
    <property type="protein sequence ID" value="KDN56136.1"/>
    <property type="molecule type" value="Genomic_DNA"/>
</dbReference>
<keyword evidence="2" id="KW-1185">Reference proteome</keyword>
<reference evidence="1 2" key="1">
    <citation type="submission" date="2014-05" db="EMBL/GenBank/DDBJ databases">
        <title>Genome Sequence of Flavobacterium sp. EM1321.</title>
        <authorList>
            <person name="Shin S.-K."/>
            <person name="Yi H."/>
        </authorList>
    </citation>
    <scope>NUCLEOTIDE SEQUENCE [LARGE SCALE GENOMIC DNA]</scope>
    <source>
        <strain evidence="1 2">EM1321</strain>
    </source>
</reference>
<comment type="caution">
    <text evidence="1">The sequence shown here is derived from an EMBL/GenBank/DDBJ whole genome shotgun (WGS) entry which is preliminary data.</text>
</comment>